<dbReference type="OrthoDB" id="9789994at2"/>
<name>W4QSQ5_HALA3</name>
<dbReference type="eggNOG" id="COG1119">
    <property type="taxonomic scope" value="Bacteria"/>
</dbReference>
<keyword evidence="2" id="KW-0067">ATP-binding</keyword>
<dbReference type="InterPro" id="IPR003593">
    <property type="entry name" value="AAA+_ATPase"/>
</dbReference>
<dbReference type="Gene3D" id="3.40.50.300">
    <property type="entry name" value="P-loop containing nucleotide triphosphate hydrolases"/>
    <property type="match status" value="1"/>
</dbReference>
<dbReference type="PROSITE" id="PS00211">
    <property type="entry name" value="ABC_TRANSPORTER_1"/>
    <property type="match status" value="1"/>
</dbReference>
<reference evidence="4 5" key="1">
    <citation type="journal article" date="2014" name="Genome Announc.">
        <title>Draft Genome Sequences of Three Alkaliphilic Bacillus Strains, Bacillus wakoensis JCM 9140T, Bacillus akibai JCM 9157T, and Bacillus hemicellulosilyticus JCM 9152T.</title>
        <authorList>
            <person name="Yuki M."/>
            <person name="Oshima K."/>
            <person name="Suda W."/>
            <person name="Oshida Y."/>
            <person name="Kitamura K."/>
            <person name="Iida T."/>
            <person name="Hattori M."/>
            <person name="Ohkuma M."/>
        </authorList>
    </citation>
    <scope>NUCLEOTIDE SEQUENCE [LARGE SCALE GENOMIC DNA]</scope>
    <source>
        <strain evidence="4 5">JCM 9157</strain>
    </source>
</reference>
<dbReference type="SUPFAM" id="SSF52540">
    <property type="entry name" value="P-loop containing nucleoside triphosphate hydrolases"/>
    <property type="match status" value="1"/>
</dbReference>
<dbReference type="Proteomes" id="UP000018896">
    <property type="component" value="Unassembled WGS sequence"/>
</dbReference>
<dbReference type="Pfam" id="PF00005">
    <property type="entry name" value="ABC_tran"/>
    <property type="match status" value="1"/>
</dbReference>
<accession>W4QSQ5</accession>
<feature type="domain" description="ABC transporter" evidence="3">
    <location>
        <begin position="7"/>
        <end position="248"/>
    </location>
</feature>
<dbReference type="PROSITE" id="PS50893">
    <property type="entry name" value="ABC_TRANSPORTER_2"/>
    <property type="match status" value="1"/>
</dbReference>
<evidence type="ECO:0000313" key="5">
    <source>
        <dbReference type="Proteomes" id="UP000018896"/>
    </source>
</evidence>
<dbReference type="SMART" id="SM00382">
    <property type="entry name" value="AAA"/>
    <property type="match status" value="1"/>
</dbReference>
<gene>
    <name evidence="4" type="ORF">JCM9157_1421</name>
</gene>
<dbReference type="InterPro" id="IPR003439">
    <property type="entry name" value="ABC_transporter-like_ATP-bd"/>
</dbReference>
<dbReference type="AlphaFoldDB" id="W4QSQ5"/>
<organism evidence="4 5">
    <name type="scientific">Halalkalibacter akibai (strain ATCC 43226 / DSM 21942 / CIP 109018 / JCM 9157 / 1139)</name>
    <name type="common">Bacillus akibai</name>
    <dbReference type="NCBI Taxonomy" id="1236973"/>
    <lineage>
        <taxon>Bacteria</taxon>
        <taxon>Bacillati</taxon>
        <taxon>Bacillota</taxon>
        <taxon>Bacilli</taxon>
        <taxon>Bacillales</taxon>
        <taxon>Bacillaceae</taxon>
        <taxon>Halalkalibacter</taxon>
    </lineage>
</organism>
<keyword evidence="5" id="KW-1185">Reference proteome</keyword>
<proteinExistence type="predicted"/>
<dbReference type="EMBL" id="BAUV01000007">
    <property type="protein sequence ID" value="GAE34369.1"/>
    <property type="molecule type" value="Genomic_DNA"/>
</dbReference>
<evidence type="ECO:0000256" key="1">
    <source>
        <dbReference type="ARBA" id="ARBA00022741"/>
    </source>
</evidence>
<sequence>MNKELVVTLKDIQWRRDGKTILEQISWEVSKGQHWAILGLNGSGKTSILNLITGYQWASKGEVAVLGRKFGQTNIPELRKSIGWVSVGVDERYASRGNDTALSVVISGKYASIGLYEDVSQADRNKAEELLLELRIAHLAQQSFMKLSQGEKRRVIIARALMSQPELLILDEPCNGLDLFSREQLLETIGRLASVTGGPTLLYVTHHLEEVVPAISHALLIKEGKIVAQGDKHETLTESNLSTTFQLPVSIRWQENRPWVSFKKI</sequence>
<dbReference type="RefSeq" id="WP_035663202.1">
    <property type="nucleotide sequence ID" value="NZ_BAUV01000007.1"/>
</dbReference>
<dbReference type="STRING" id="1236973.JCM9157_1421"/>
<dbReference type="PANTHER" id="PTHR43158">
    <property type="entry name" value="SKFA PEPTIDE EXPORT ATP-BINDING PROTEIN SKFE"/>
    <property type="match status" value="1"/>
</dbReference>
<dbReference type="InterPro" id="IPR027417">
    <property type="entry name" value="P-loop_NTPase"/>
</dbReference>
<dbReference type="GO" id="GO:0005524">
    <property type="term" value="F:ATP binding"/>
    <property type="evidence" value="ECO:0007669"/>
    <property type="project" value="UniProtKB-KW"/>
</dbReference>
<protein>
    <submittedName>
        <fullName evidence="4">ABC transporter</fullName>
    </submittedName>
</protein>
<keyword evidence="1" id="KW-0547">Nucleotide-binding</keyword>
<evidence type="ECO:0000259" key="3">
    <source>
        <dbReference type="PROSITE" id="PS50893"/>
    </source>
</evidence>
<evidence type="ECO:0000313" key="4">
    <source>
        <dbReference type="EMBL" id="GAE34369.1"/>
    </source>
</evidence>
<dbReference type="PANTHER" id="PTHR43158:SF2">
    <property type="entry name" value="SKFA PEPTIDE EXPORT ATP-BINDING PROTEIN SKFE"/>
    <property type="match status" value="1"/>
</dbReference>
<dbReference type="GO" id="GO:0016887">
    <property type="term" value="F:ATP hydrolysis activity"/>
    <property type="evidence" value="ECO:0007669"/>
    <property type="project" value="InterPro"/>
</dbReference>
<dbReference type="InterPro" id="IPR017871">
    <property type="entry name" value="ABC_transporter-like_CS"/>
</dbReference>
<evidence type="ECO:0000256" key="2">
    <source>
        <dbReference type="ARBA" id="ARBA00022840"/>
    </source>
</evidence>
<comment type="caution">
    <text evidence="4">The sequence shown here is derived from an EMBL/GenBank/DDBJ whole genome shotgun (WGS) entry which is preliminary data.</text>
</comment>